<gene>
    <name evidence="1" type="ORF">RZN69_01290</name>
</gene>
<reference evidence="1 2" key="1">
    <citation type="submission" date="2023-10" db="EMBL/GenBank/DDBJ databases">
        <title>Rubellicoccus peritrichatus gen. nov., sp. nov., isolated from an algae of coral reef tank.</title>
        <authorList>
            <person name="Luo J."/>
        </authorList>
    </citation>
    <scope>NUCLEOTIDE SEQUENCE [LARGE SCALE GENOMIC DNA]</scope>
    <source>
        <strain evidence="1 2">CR14</strain>
    </source>
</reference>
<evidence type="ECO:0000313" key="1">
    <source>
        <dbReference type="EMBL" id="WOO41704.1"/>
    </source>
</evidence>
<evidence type="ECO:0000313" key="2">
    <source>
        <dbReference type="Proteomes" id="UP001304300"/>
    </source>
</evidence>
<keyword evidence="2" id="KW-1185">Reference proteome</keyword>
<protein>
    <submittedName>
        <fullName evidence="1">Uncharacterized protein</fullName>
    </submittedName>
</protein>
<proteinExistence type="predicted"/>
<dbReference type="KEGG" id="puo:RZN69_01290"/>
<dbReference type="Proteomes" id="UP001304300">
    <property type="component" value="Chromosome"/>
</dbReference>
<sequence length="68" mass="7914">MPKLYVIIDTKGSGRLLAVFDDIAKATKIVDKYPAYYKMVEAQLNEINPETLKWVCDDKQKTFLKEFK</sequence>
<name>A0AAQ3LGI6_9BACT</name>
<accession>A0AAQ3LGI6</accession>
<dbReference type="AlphaFoldDB" id="A0AAQ3LGI6"/>
<dbReference type="RefSeq" id="WP_317834188.1">
    <property type="nucleotide sequence ID" value="NZ_CP136920.1"/>
</dbReference>
<organism evidence="1 2">
    <name type="scientific">Rubellicoccus peritrichatus</name>
    <dbReference type="NCBI Taxonomy" id="3080537"/>
    <lineage>
        <taxon>Bacteria</taxon>
        <taxon>Pseudomonadati</taxon>
        <taxon>Verrucomicrobiota</taxon>
        <taxon>Opitutia</taxon>
        <taxon>Puniceicoccales</taxon>
        <taxon>Cerasicoccaceae</taxon>
        <taxon>Rubellicoccus</taxon>
    </lineage>
</organism>
<dbReference type="EMBL" id="CP136920">
    <property type="protein sequence ID" value="WOO41704.1"/>
    <property type="molecule type" value="Genomic_DNA"/>
</dbReference>